<evidence type="ECO:0000256" key="10">
    <source>
        <dbReference type="ARBA" id="ARBA00032441"/>
    </source>
</evidence>
<evidence type="ECO:0000256" key="3">
    <source>
        <dbReference type="ARBA" id="ARBA00019010"/>
    </source>
</evidence>
<keyword evidence="5" id="KW-0819">tRNA processing</keyword>
<dbReference type="SUPFAM" id="SSF52540">
    <property type="entry name" value="P-loop containing nucleoside triphosphate hydrolases"/>
    <property type="match status" value="1"/>
</dbReference>
<dbReference type="EMBL" id="BAABFL010000463">
    <property type="protein sequence ID" value="GAA4651803.1"/>
    <property type="molecule type" value="Genomic_DNA"/>
</dbReference>
<evidence type="ECO:0000256" key="6">
    <source>
        <dbReference type="ARBA" id="ARBA00022723"/>
    </source>
</evidence>
<evidence type="ECO:0000256" key="7">
    <source>
        <dbReference type="ARBA" id="ARBA00022741"/>
    </source>
</evidence>
<dbReference type="PANTHER" id="PTHR33540:SF2">
    <property type="entry name" value="TRNA THREONYLCARBAMOYLADENOSINE BIOSYNTHESIS PROTEIN TSAE"/>
    <property type="match status" value="1"/>
</dbReference>
<dbReference type="Gene3D" id="3.40.50.300">
    <property type="entry name" value="P-loop containing nucleotide triphosphate hydrolases"/>
    <property type="match status" value="1"/>
</dbReference>
<keyword evidence="12" id="KW-1185">Reference proteome</keyword>
<evidence type="ECO:0000256" key="8">
    <source>
        <dbReference type="ARBA" id="ARBA00022840"/>
    </source>
</evidence>
<keyword evidence="7" id="KW-0547">Nucleotide-binding</keyword>
<evidence type="ECO:0000256" key="4">
    <source>
        <dbReference type="ARBA" id="ARBA00022490"/>
    </source>
</evidence>
<evidence type="ECO:0000256" key="1">
    <source>
        <dbReference type="ARBA" id="ARBA00004496"/>
    </source>
</evidence>
<dbReference type="Pfam" id="PF02367">
    <property type="entry name" value="TsaE"/>
    <property type="match status" value="1"/>
</dbReference>
<dbReference type="PANTHER" id="PTHR33540">
    <property type="entry name" value="TRNA THREONYLCARBAMOYLADENOSINE BIOSYNTHESIS PROTEIN TSAE"/>
    <property type="match status" value="1"/>
</dbReference>
<protein>
    <recommendedName>
        <fullName evidence="3">tRNA threonylcarbamoyladenosine biosynthesis protein TsaE</fullName>
    </recommendedName>
    <alternativeName>
        <fullName evidence="10">t(6)A37 threonylcarbamoyladenosine biosynthesis protein TsaE</fullName>
    </alternativeName>
</protein>
<dbReference type="InterPro" id="IPR003442">
    <property type="entry name" value="T6A_TsaE"/>
</dbReference>
<comment type="caution">
    <text evidence="11">The sequence shown here is derived from an EMBL/GenBank/DDBJ whole genome shotgun (WGS) entry which is preliminary data.</text>
</comment>
<name>A0ABP8V8F2_9GAMM</name>
<reference evidence="12" key="1">
    <citation type="journal article" date="2019" name="Int. J. Syst. Evol. Microbiol.">
        <title>The Global Catalogue of Microorganisms (GCM) 10K type strain sequencing project: providing services to taxonomists for standard genome sequencing and annotation.</title>
        <authorList>
            <consortium name="The Broad Institute Genomics Platform"/>
            <consortium name="The Broad Institute Genome Sequencing Center for Infectious Disease"/>
            <person name="Wu L."/>
            <person name="Ma J."/>
        </authorList>
    </citation>
    <scope>NUCLEOTIDE SEQUENCE [LARGE SCALE GENOMIC DNA]</scope>
    <source>
        <strain evidence="12">JCM 17805</strain>
    </source>
</reference>
<dbReference type="InterPro" id="IPR027417">
    <property type="entry name" value="P-loop_NTPase"/>
</dbReference>
<keyword evidence="4" id="KW-0963">Cytoplasm</keyword>
<gene>
    <name evidence="11" type="primary">tsaE</name>
    <name evidence="11" type="ORF">GCM10023116_40870</name>
</gene>
<evidence type="ECO:0000313" key="12">
    <source>
        <dbReference type="Proteomes" id="UP001500604"/>
    </source>
</evidence>
<keyword evidence="9" id="KW-0460">Magnesium</keyword>
<evidence type="ECO:0000313" key="11">
    <source>
        <dbReference type="EMBL" id="GAA4651803.1"/>
    </source>
</evidence>
<comment type="similarity">
    <text evidence="2">Belongs to the TsaE family.</text>
</comment>
<accession>A0ABP8V8F2</accession>
<dbReference type="RefSeq" id="WP_425559331.1">
    <property type="nucleotide sequence ID" value="NZ_BAABFL010000463.1"/>
</dbReference>
<evidence type="ECO:0000256" key="2">
    <source>
        <dbReference type="ARBA" id="ARBA00007599"/>
    </source>
</evidence>
<evidence type="ECO:0000256" key="5">
    <source>
        <dbReference type="ARBA" id="ARBA00022694"/>
    </source>
</evidence>
<proteinExistence type="inferred from homology"/>
<keyword evidence="6" id="KW-0479">Metal-binding</keyword>
<organism evidence="11 12">
    <name type="scientific">Kistimonas scapharcae</name>
    <dbReference type="NCBI Taxonomy" id="1036133"/>
    <lineage>
        <taxon>Bacteria</taxon>
        <taxon>Pseudomonadati</taxon>
        <taxon>Pseudomonadota</taxon>
        <taxon>Gammaproteobacteria</taxon>
        <taxon>Oceanospirillales</taxon>
        <taxon>Endozoicomonadaceae</taxon>
        <taxon>Kistimonas</taxon>
    </lineage>
</organism>
<dbReference type="Proteomes" id="UP001500604">
    <property type="component" value="Unassembled WGS sequence"/>
</dbReference>
<dbReference type="NCBIfam" id="TIGR00150">
    <property type="entry name" value="T6A_YjeE"/>
    <property type="match status" value="1"/>
</dbReference>
<keyword evidence="8" id="KW-0067">ATP-binding</keyword>
<comment type="subcellular location">
    <subcellularLocation>
        <location evidence="1">Cytoplasm</location>
    </subcellularLocation>
</comment>
<evidence type="ECO:0000256" key="9">
    <source>
        <dbReference type="ARBA" id="ARBA00022842"/>
    </source>
</evidence>
<sequence length="171" mass="18641">MGSVSNTMSESIQLTLAGEARMVAFGRLLADACQGYGTVYLQGNLGAGKTTLCRGVLRGFGYEGAVKSPTYTLVEPYEMEQASVYHFDLYRLGDPEELDFLGVRDYFDSPSLCLIEWPDRGKGFLPAADIILSIEYLPEARIVTVDPQTGHGRAICKTIAGRQGMLAEEVC</sequence>